<accession>A0ACC0W7E5</accession>
<name>A0ACC0W7E5_9STRA</name>
<protein>
    <submittedName>
        <fullName evidence="1">Uncharacterized protein</fullName>
    </submittedName>
</protein>
<organism evidence="1 2">
    <name type="scientific">Peronosclerospora sorghi</name>
    <dbReference type="NCBI Taxonomy" id="230839"/>
    <lineage>
        <taxon>Eukaryota</taxon>
        <taxon>Sar</taxon>
        <taxon>Stramenopiles</taxon>
        <taxon>Oomycota</taxon>
        <taxon>Peronosporomycetes</taxon>
        <taxon>Peronosporales</taxon>
        <taxon>Peronosporaceae</taxon>
        <taxon>Peronosclerospora</taxon>
    </lineage>
</organism>
<proteinExistence type="predicted"/>
<sequence>MFYQELAFDNLWVKMEFTQSMNSSCDLDDITSVPRIGTKLYSAKSSKYSLPNAMNIRFLSSNSKRAAFRCSRNSTILSFILSMLTPDLSIFFEIASFSRRRPSMFGKWLTPAKRFLAIPLFAIKSFTTVKSNKSCYEEEEMVSYVNRQSSCEETGLLPMCSGNV</sequence>
<gene>
    <name evidence="1" type="ORF">PsorP6_008071</name>
</gene>
<dbReference type="Proteomes" id="UP001163321">
    <property type="component" value="Chromosome 3"/>
</dbReference>
<dbReference type="EMBL" id="CM047582">
    <property type="protein sequence ID" value="KAI9914654.1"/>
    <property type="molecule type" value="Genomic_DNA"/>
</dbReference>
<evidence type="ECO:0000313" key="2">
    <source>
        <dbReference type="Proteomes" id="UP001163321"/>
    </source>
</evidence>
<comment type="caution">
    <text evidence="1">The sequence shown here is derived from an EMBL/GenBank/DDBJ whole genome shotgun (WGS) entry which is preliminary data.</text>
</comment>
<evidence type="ECO:0000313" key="1">
    <source>
        <dbReference type="EMBL" id="KAI9914654.1"/>
    </source>
</evidence>
<keyword evidence="2" id="KW-1185">Reference proteome</keyword>
<reference evidence="1 2" key="1">
    <citation type="journal article" date="2022" name="bioRxiv">
        <title>The genome of the oomycete Peronosclerospora sorghi, a cosmopolitan pathogen of maize and sorghum, is inflated with dispersed pseudogenes.</title>
        <authorList>
            <person name="Fletcher K."/>
            <person name="Martin F."/>
            <person name="Isakeit T."/>
            <person name="Cavanaugh K."/>
            <person name="Magill C."/>
            <person name="Michelmore R."/>
        </authorList>
    </citation>
    <scope>NUCLEOTIDE SEQUENCE [LARGE SCALE GENOMIC DNA]</scope>
    <source>
        <strain evidence="1">P6</strain>
    </source>
</reference>